<accession>A0A0M3KHK9</accession>
<dbReference type="AlphaFoldDB" id="A0A0M3KHK9"/>
<feature type="region of interest" description="Disordered" evidence="1">
    <location>
        <begin position="278"/>
        <end position="348"/>
    </location>
</feature>
<organism evidence="4">
    <name type="scientific">Anisakis simplex</name>
    <name type="common">Herring worm</name>
    <dbReference type="NCBI Taxonomy" id="6269"/>
    <lineage>
        <taxon>Eukaryota</taxon>
        <taxon>Metazoa</taxon>
        <taxon>Ecdysozoa</taxon>
        <taxon>Nematoda</taxon>
        <taxon>Chromadorea</taxon>
        <taxon>Rhabditida</taxon>
        <taxon>Spirurina</taxon>
        <taxon>Ascaridomorpha</taxon>
        <taxon>Ascaridoidea</taxon>
        <taxon>Anisakidae</taxon>
        <taxon>Anisakis</taxon>
        <taxon>Anisakis simplex complex</taxon>
    </lineage>
</organism>
<feature type="compositionally biased region" description="Low complexity" evidence="1">
    <location>
        <begin position="283"/>
        <end position="294"/>
    </location>
</feature>
<proteinExistence type="predicted"/>
<dbReference type="WBParaSite" id="ASIM_0002047401-mRNA-1">
    <property type="protein sequence ID" value="ASIM_0002047401-mRNA-1"/>
    <property type="gene ID" value="ASIM_0002047401"/>
</dbReference>
<feature type="compositionally biased region" description="Polar residues" evidence="1">
    <location>
        <begin position="169"/>
        <end position="180"/>
    </location>
</feature>
<dbReference type="Proteomes" id="UP000267096">
    <property type="component" value="Unassembled WGS sequence"/>
</dbReference>
<evidence type="ECO:0000256" key="1">
    <source>
        <dbReference type="SAM" id="MobiDB-lite"/>
    </source>
</evidence>
<sequence length="348" mass="38360">MQLLTTVPVAKTPQKPADKSEEISVKRVDTDVGSSNKSKTTSVRSLTESDSWRDSGDVEPKKGSPRASSTDADDGWMGPEDDYDIVDEINDTDDLDGGGVSMGNDESVDERGRTLTIGGRNSASASGAGFDMDEDDEKPLGWKQSSRARGAELTMRRSRRGDGADSPNGPMSESWRSLNFATRKEDVEKKRKKDIIASDEVGRTSSRLNAGLIGESWRHSCLAQQQNATSSVSYESWRGTTSTVESHLNLIRTKDDEKRTAHNIRPLLEPFLSRRSLLDADNDSSNNNSTDSGSSGKGYDKNMGKGQRVSSNAERWKKTKQRMEKSPNKKKNVMEPVDEQFDAPSIWD</sequence>
<reference evidence="2 3" key="2">
    <citation type="submission" date="2018-11" db="EMBL/GenBank/DDBJ databases">
        <authorList>
            <consortium name="Pathogen Informatics"/>
        </authorList>
    </citation>
    <scope>NUCLEOTIDE SEQUENCE [LARGE SCALE GENOMIC DNA]</scope>
</reference>
<dbReference type="EMBL" id="UYRR01038130">
    <property type="protein sequence ID" value="VDK72660.1"/>
    <property type="molecule type" value="Genomic_DNA"/>
</dbReference>
<keyword evidence="3" id="KW-1185">Reference proteome</keyword>
<reference evidence="4" key="1">
    <citation type="submission" date="2017-02" db="UniProtKB">
        <authorList>
            <consortium name="WormBaseParasite"/>
        </authorList>
    </citation>
    <scope>IDENTIFICATION</scope>
</reference>
<evidence type="ECO:0000313" key="2">
    <source>
        <dbReference type="EMBL" id="VDK72660.1"/>
    </source>
</evidence>
<feature type="compositionally biased region" description="Basic and acidic residues" evidence="1">
    <location>
        <begin position="182"/>
        <end position="193"/>
    </location>
</feature>
<feature type="compositionally biased region" description="Basic and acidic residues" evidence="1">
    <location>
        <begin position="50"/>
        <end position="62"/>
    </location>
</feature>
<evidence type="ECO:0000313" key="3">
    <source>
        <dbReference type="Proteomes" id="UP000267096"/>
    </source>
</evidence>
<feature type="region of interest" description="Disordered" evidence="1">
    <location>
        <begin position="1"/>
        <end position="193"/>
    </location>
</feature>
<feature type="compositionally biased region" description="Basic and acidic residues" evidence="1">
    <location>
        <begin position="16"/>
        <end position="30"/>
    </location>
</feature>
<name>A0A0M3KHK9_ANISI</name>
<evidence type="ECO:0000313" key="4">
    <source>
        <dbReference type="WBParaSite" id="ASIM_0002047401-mRNA-1"/>
    </source>
</evidence>
<gene>
    <name evidence="2" type="ORF">ASIM_LOCUS19859</name>
</gene>
<feature type="compositionally biased region" description="Polar residues" evidence="1">
    <location>
        <begin position="32"/>
        <end position="49"/>
    </location>
</feature>
<feature type="compositionally biased region" description="Low complexity" evidence="1">
    <location>
        <begin position="118"/>
        <end position="129"/>
    </location>
</feature>
<protein>
    <submittedName>
        <fullName evidence="4">GPALPP motifs-containing protein 1</fullName>
    </submittedName>
</protein>
<feature type="compositionally biased region" description="Acidic residues" evidence="1">
    <location>
        <begin position="71"/>
        <end position="96"/>
    </location>
</feature>